<feature type="compositionally biased region" description="Polar residues" evidence="1">
    <location>
        <begin position="401"/>
        <end position="413"/>
    </location>
</feature>
<dbReference type="Proteomes" id="UP000245119">
    <property type="component" value="Linkage Group LG4"/>
</dbReference>
<proteinExistence type="predicted"/>
<organism evidence="2 3">
    <name type="scientific">Pomacea canaliculata</name>
    <name type="common">Golden apple snail</name>
    <dbReference type="NCBI Taxonomy" id="400727"/>
    <lineage>
        <taxon>Eukaryota</taxon>
        <taxon>Metazoa</taxon>
        <taxon>Spiralia</taxon>
        <taxon>Lophotrochozoa</taxon>
        <taxon>Mollusca</taxon>
        <taxon>Gastropoda</taxon>
        <taxon>Caenogastropoda</taxon>
        <taxon>Architaenioglossa</taxon>
        <taxon>Ampullarioidea</taxon>
        <taxon>Ampullariidae</taxon>
        <taxon>Pomacea</taxon>
    </lineage>
</organism>
<evidence type="ECO:0000256" key="1">
    <source>
        <dbReference type="SAM" id="MobiDB-lite"/>
    </source>
</evidence>
<feature type="region of interest" description="Disordered" evidence="1">
    <location>
        <begin position="835"/>
        <end position="854"/>
    </location>
</feature>
<feature type="compositionally biased region" description="Basic and acidic residues" evidence="1">
    <location>
        <begin position="89"/>
        <end position="102"/>
    </location>
</feature>
<evidence type="ECO:0000313" key="2">
    <source>
        <dbReference type="EMBL" id="PVD31264.1"/>
    </source>
</evidence>
<comment type="caution">
    <text evidence="2">The sequence shown here is derived from an EMBL/GenBank/DDBJ whole genome shotgun (WGS) entry which is preliminary data.</text>
</comment>
<keyword evidence="3" id="KW-1185">Reference proteome</keyword>
<evidence type="ECO:0000313" key="3">
    <source>
        <dbReference type="Proteomes" id="UP000245119"/>
    </source>
</evidence>
<feature type="region of interest" description="Disordered" evidence="1">
    <location>
        <begin position="520"/>
        <end position="540"/>
    </location>
</feature>
<name>A0A2T7PCX4_POMCA</name>
<protein>
    <submittedName>
        <fullName evidence="2">Uncharacterized protein</fullName>
    </submittedName>
</protein>
<feature type="compositionally biased region" description="Low complexity" evidence="1">
    <location>
        <begin position="182"/>
        <end position="192"/>
    </location>
</feature>
<feature type="region of interest" description="Disordered" evidence="1">
    <location>
        <begin position="401"/>
        <end position="420"/>
    </location>
</feature>
<feature type="compositionally biased region" description="Polar residues" evidence="1">
    <location>
        <begin position="165"/>
        <end position="175"/>
    </location>
</feature>
<gene>
    <name evidence="2" type="ORF">C0Q70_06676</name>
</gene>
<feature type="compositionally biased region" description="Basic and acidic residues" evidence="1">
    <location>
        <begin position="531"/>
        <end position="540"/>
    </location>
</feature>
<reference evidence="2 3" key="1">
    <citation type="submission" date="2018-04" db="EMBL/GenBank/DDBJ databases">
        <title>The genome of golden apple snail Pomacea canaliculata provides insight into stress tolerance and invasive adaptation.</title>
        <authorList>
            <person name="Liu C."/>
            <person name="Liu B."/>
            <person name="Ren Y."/>
            <person name="Zhang Y."/>
            <person name="Wang H."/>
            <person name="Li S."/>
            <person name="Jiang F."/>
            <person name="Yin L."/>
            <person name="Zhang G."/>
            <person name="Qian W."/>
            <person name="Fan W."/>
        </authorList>
    </citation>
    <scope>NUCLEOTIDE SEQUENCE [LARGE SCALE GENOMIC DNA]</scope>
    <source>
        <strain evidence="2">SZHN2017</strain>
        <tissue evidence="2">Muscle</tissue>
    </source>
</reference>
<dbReference type="EMBL" id="PZQS01000004">
    <property type="protein sequence ID" value="PVD31264.1"/>
    <property type="molecule type" value="Genomic_DNA"/>
</dbReference>
<sequence>MDIHKSVPPRDWHVTTVTSVSRQARDGACGELSCQPRQEFHSKSHNASHALLLASLADGGFRTGQAHADVTSGTGALCGWQARGKDRKRNIEQKAARTEKQQQRNGRISKGAGLSSGDNGDINDNFVFHHYEDYHLHMQHYRYHHTVSHAGRACADLLHSDDTLQSTSGLNTAQEQSRKPAHTPARPAATATLPEIKTSKTTTTATATATTTITSITVSTTTPTTVTTPFVLARAPSCLTEALLLSCADVSLSQTPAPRAVTPPAILTSSPHRRGVSRSWSQSWGQYQKFCRLREALTHRQRRREAVRCRHVAHVPRAGDDKGDNVERDDNSDITKISQDKGEDGALLGMKKDFQKVMEEPVFGFANDLMQNSELRFYSTGDGRCQCQLLRCIVSQAKRQTAGDQSTPASPQHSPHPVDDARAVHPVSHTDKWDYQDCISFQHQNSPDNIWSIGLPEDSNVPETGSKNVSFEFAELTGYEGKSASGHSGSARTRENDLWIAGHGTHANRFSEINWFSKEKKRLGPKPSPDGTHDKNENPDKKLELELGSDKSASNRRSIICQIFQGDESATDDKQAALEKNASNPKKMVAAACNRWKHDGPIRKSAVKSVMRLSSTNISDCPVAAVTSGDAHPTLTNSTLIRCALERTASLPPRLCANKTHEVDACTNAEKLSSPIKARFILPNKHVVGASRKICSSTRKSLSTNPFISSPAVDKSVVPKALLHMPVKNGSSPSTGECSLPKLELNVRASYIVPGTTTSTPDPLLISPLCLHTPKTPMRSRSSLNFRLNSERRRLVLGAVKAPVVRRPLVLKSTPSLENSPRSGAICYFSLTPSRQTKTQRRPELGMESVIRRH</sequence>
<dbReference type="AlphaFoldDB" id="A0A2T7PCX4"/>
<feature type="region of interest" description="Disordered" evidence="1">
    <location>
        <begin position="319"/>
        <end position="338"/>
    </location>
</feature>
<feature type="region of interest" description="Disordered" evidence="1">
    <location>
        <begin position="165"/>
        <end position="192"/>
    </location>
</feature>
<accession>A0A2T7PCX4</accession>
<feature type="region of interest" description="Disordered" evidence="1">
    <location>
        <begin position="83"/>
        <end position="116"/>
    </location>
</feature>